<dbReference type="PANTHER" id="PTHR11946:SF109">
    <property type="entry name" value="VALINE--TRNA LIGASE"/>
    <property type="match status" value="1"/>
</dbReference>
<evidence type="ECO:0000313" key="10">
    <source>
        <dbReference type="EMBL" id="GIY82710.1"/>
    </source>
</evidence>
<dbReference type="PANTHER" id="PTHR11946">
    <property type="entry name" value="VALYL-TRNA SYNTHETASES"/>
    <property type="match status" value="1"/>
</dbReference>
<dbReference type="PROSITE" id="PS00178">
    <property type="entry name" value="AA_TRNA_LIGASE_I"/>
    <property type="match status" value="1"/>
</dbReference>
<evidence type="ECO:0000256" key="7">
    <source>
        <dbReference type="ARBA" id="ARBA00023146"/>
    </source>
</evidence>
<evidence type="ECO:0000256" key="3">
    <source>
        <dbReference type="ARBA" id="ARBA00022598"/>
    </source>
</evidence>
<evidence type="ECO:0000256" key="5">
    <source>
        <dbReference type="ARBA" id="ARBA00022840"/>
    </source>
</evidence>
<evidence type="ECO:0000256" key="4">
    <source>
        <dbReference type="ARBA" id="ARBA00022741"/>
    </source>
</evidence>
<dbReference type="GO" id="GO:0005524">
    <property type="term" value="F:ATP binding"/>
    <property type="evidence" value="ECO:0007669"/>
    <property type="project" value="UniProtKB-KW"/>
</dbReference>
<keyword evidence="7" id="KW-0030">Aminoacyl-tRNA synthetase</keyword>
<dbReference type="SUPFAM" id="SSF52374">
    <property type="entry name" value="Nucleotidylyl transferase"/>
    <property type="match status" value="1"/>
</dbReference>
<dbReference type="InterPro" id="IPR002303">
    <property type="entry name" value="Valyl-tRNA_ligase"/>
</dbReference>
<evidence type="ECO:0000256" key="6">
    <source>
        <dbReference type="ARBA" id="ARBA00022917"/>
    </source>
</evidence>
<feature type="domain" description="Aminoacyl-tRNA synthetase class Ia" evidence="9">
    <location>
        <begin position="53"/>
        <end position="126"/>
    </location>
</feature>
<keyword evidence="3 10" id="KW-0436">Ligase</keyword>
<feature type="domain" description="Aminoacyl-tRNA synthetase class Ia" evidence="9">
    <location>
        <begin position="128"/>
        <end position="212"/>
    </location>
</feature>
<keyword evidence="5" id="KW-0067">ATP-binding</keyword>
<keyword evidence="6" id="KW-0648">Protein biosynthesis</keyword>
<gene>
    <name evidence="10" type="primary">TWN2</name>
    <name evidence="10" type="ORF">CEXT_526001</name>
</gene>
<keyword evidence="11" id="KW-1185">Reference proteome</keyword>
<reference evidence="10 11" key="1">
    <citation type="submission" date="2021-06" db="EMBL/GenBank/DDBJ databases">
        <title>Caerostris extrusa draft genome.</title>
        <authorList>
            <person name="Kono N."/>
            <person name="Arakawa K."/>
        </authorList>
    </citation>
    <scope>NUCLEOTIDE SEQUENCE [LARGE SCALE GENOMIC DNA]</scope>
</reference>
<evidence type="ECO:0000313" key="11">
    <source>
        <dbReference type="Proteomes" id="UP001054945"/>
    </source>
</evidence>
<dbReference type="InterPro" id="IPR014729">
    <property type="entry name" value="Rossmann-like_a/b/a_fold"/>
</dbReference>
<dbReference type="InterPro" id="IPR001412">
    <property type="entry name" value="aa-tRNA-synth_I_CS"/>
</dbReference>
<evidence type="ECO:0000256" key="1">
    <source>
        <dbReference type="ARBA" id="ARBA00005594"/>
    </source>
</evidence>
<dbReference type="InterPro" id="IPR002300">
    <property type="entry name" value="aa-tRNA-synth_Ia"/>
</dbReference>
<keyword evidence="4" id="KW-0547">Nucleotide-binding</keyword>
<dbReference type="Gene3D" id="3.40.50.620">
    <property type="entry name" value="HUPs"/>
    <property type="match status" value="1"/>
</dbReference>
<dbReference type="GO" id="GO:0005829">
    <property type="term" value="C:cytosol"/>
    <property type="evidence" value="ECO:0007669"/>
    <property type="project" value="TreeGrafter"/>
</dbReference>
<comment type="similarity">
    <text evidence="1">Belongs to the class-I aminoacyl-tRNA synthetase family.</text>
</comment>
<dbReference type="Proteomes" id="UP001054945">
    <property type="component" value="Unassembled WGS sequence"/>
</dbReference>
<comment type="caution">
    <text evidence="10">The sequence shown here is derived from an EMBL/GenBank/DDBJ whole genome shotgun (WGS) entry which is preliminary data.</text>
</comment>
<evidence type="ECO:0000259" key="9">
    <source>
        <dbReference type="Pfam" id="PF00133"/>
    </source>
</evidence>
<dbReference type="AlphaFoldDB" id="A0AAV4WMR0"/>
<name>A0AAV4WMR0_CAEEX</name>
<dbReference type="GO" id="GO:0006438">
    <property type="term" value="P:valyl-tRNA aminoacylation"/>
    <property type="evidence" value="ECO:0007669"/>
    <property type="project" value="InterPro"/>
</dbReference>
<sequence length="223" mass="26246">MFYRVTGGLGILPRIPLFIFNKNCFRFYLGRNRCISNIAKSTEFEYPKKRKGWYEYWEKNGLFCAQETIDSEKQSQKPEFCLVLPPPNVTGNLHIGHTLTVTIQDCISRWRRMKGENVNWIPGFDHGERFLTEINQWKTVTQNNIEMQLKILGASLDFQKSSFTLDKNTSKAVSNVFIKLFDENLIYRKEKLVNWSGHIRSVISDIEVDHLEIPEKRKFVYQI</sequence>
<dbReference type="EC" id="6.1.1.9" evidence="2"/>
<dbReference type="Pfam" id="PF00133">
    <property type="entry name" value="tRNA-synt_1"/>
    <property type="match status" value="2"/>
</dbReference>
<accession>A0AAV4WMR0</accession>
<evidence type="ECO:0000256" key="2">
    <source>
        <dbReference type="ARBA" id="ARBA00013169"/>
    </source>
</evidence>
<dbReference type="EMBL" id="BPLR01016271">
    <property type="protein sequence ID" value="GIY82710.1"/>
    <property type="molecule type" value="Genomic_DNA"/>
</dbReference>
<organism evidence="10 11">
    <name type="scientific">Caerostris extrusa</name>
    <name type="common">Bark spider</name>
    <name type="synonym">Caerostris bankana</name>
    <dbReference type="NCBI Taxonomy" id="172846"/>
    <lineage>
        <taxon>Eukaryota</taxon>
        <taxon>Metazoa</taxon>
        <taxon>Ecdysozoa</taxon>
        <taxon>Arthropoda</taxon>
        <taxon>Chelicerata</taxon>
        <taxon>Arachnida</taxon>
        <taxon>Araneae</taxon>
        <taxon>Araneomorphae</taxon>
        <taxon>Entelegynae</taxon>
        <taxon>Araneoidea</taxon>
        <taxon>Araneidae</taxon>
        <taxon>Caerostris</taxon>
    </lineage>
</organism>
<evidence type="ECO:0000256" key="8">
    <source>
        <dbReference type="ARBA" id="ARBA00029936"/>
    </source>
</evidence>
<protein>
    <recommendedName>
        <fullName evidence="2">valine--tRNA ligase</fullName>
        <ecNumber evidence="2">6.1.1.9</ecNumber>
    </recommendedName>
    <alternativeName>
        <fullName evidence="8">Valyl-tRNA synthetase</fullName>
    </alternativeName>
</protein>
<dbReference type="GO" id="GO:0004832">
    <property type="term" value="F:valine-tRNA ligase activity"/>
    <property type="evidence" value="ECO:0007669"/>
    <property type="project" value="UniProtKB-EC"/>
</dbReference>
<proteinExistence type="inferred from homology"/>